<dbReference type="RefSeq" id="WP_375557477.1">
    <property type="nucleotide sequence ID" value="NZ_JBBVGT010000002.1"/>
</dbReference>
<feature type="chain" id="PRO_5045140035" evidence="1">
    <location>
        <begin position="19"/>
        <end position="322"/>
    </location>
</feature>
<reference evidence="2 3" key="1">
    <citation type="submission" date="2024-04" db="EMBL/GenBank/DDBJ databases">
        <title>Albibacterium profundi sp. nov., isolated from sediment of the Challenger Deep of Mariana Trench.</title>
        <authorList>
            <person name="Wang Y."/>
        </authorList>
    </citation>
    <scope>NUCLEOTIDE SEQUENCE [LARGE SCALE GENOMIC DNA]</scope>
    <source>
        <strain evidence="2 3">RHL897</strain>
    </source>
</reference>
<dbReference type="CDD" id="cd06325">
    <property type="entry name" value="PBP1_ABC_unchar_transporter"/>
    <property type="match status" value="1"/>
</dbReference>
<dbReference type="InterPro" id="IPR028082">
    <property type="entry name" value="Peripla_BP_I"/>
</dbReference>
<dbReference type="Pfam" id="PF04392">
    <property type="entry name" value="ABC_sub_bind"/>
    <property type="match status" value="1"/>
</dbReference>
<name>A0ABV5CEG4_9SPHI</name>
<comment type="caution">
    <text evidence="2">The sequence shown here is derived from an EMBL/GenBank/DDBJ whole genome shotgun (WGS) entry which is preliminary data.</text>
</comment>
<accession>A0ABV5CEG4</accession>
<dbReference type="Proteomes" id="UP001580928">
    <property type="component" value="Unassembled WGS sequence"/>
</dbReference>
<protein>
    <submittedName>
        <fullName evidence="2">ABC transporter substrate-binding protein</fullName>
    </submittedName>
</protein>
<sequence>MKYRYLAVFLLLSFISSACSPKNTSIPEIGFVDAFEDETIGQARDGFIAALEERGFSEDDHTIRIQYRNAQGDIPTLTQIVNYFIAERVDLIATSTTLSTITAIQRTSDLPIFMMVSPEPKLMQVVDDAGEAPDNLFGVSESLDYIDTAFALIPEYVKPKGDKIVVGMVYNQAEPQSVNALERMEENARKLGMIIEAVPLNNSAEAQMITVSLLNKGIDVFFANPDNTVFAAFETIVKNCNHRNVPIFTSESGLVKRGAVAAFGADIYAWGYQAGKQAAEYLSGTDLQDIHIERVRDRKRVYNAEAAKRFGYDFSTNFEAIE</sequence>
<gene>
    <name evidence="2" type="ORF">WKR92_08880</name>
</gene>
<organism evidence="2 3">
    <name type="scientific">Albibacterium profundi</name>
    <dbReference type="NCBI Taxonomy" id="3134906"/>
    <lineage>
        <taxon>Bacteria</taxon>
        <taxon>Pseudomonadati</taxon>
        <taxon>Bacteroidota</taxon>
        <taxon>Sphingobacteriia</taxon>
        <taxon>Sphingobacteriales</taxon>
        <taxon>Sphingobacteriaceae</taxon>
        <taxon>Albibacterium</taxon>
    </lineage>
</organism>
<dbReference type="EMBL" id="JBBVGT010000002">
    <property type="protein sequence ID" value="MFB5945946.1"/>
    <property type="molecule type" value="Genomic_DNA"/>
</dbReference>
<proteinExistence type="predicted"/>
<feature type="signal peptide" evidence="1">
    <location>
        <begin position="1"/>
        <end position="18"/>
    </location>
</feature>
<keyword evidence="3" id="KW-1185">Reference proteome</keyword>
<dbReference type="PANTHER" id="PTHR35271">
    <property type="entry name" value="ABC TRANSPORTER, SUBSTRATE-BINDING LIPOPROTEIN-RELATED"/>
    <property type="match status" value="1"/>
</dbReference>
<dbReference type="InterPro" id="IPR007487">
    <property type="entry name" value="ABC_transpt-TYRBP-like"/>
</dbReference>
<evidence type="ECO:0000313" key="2">
    <source>
        <dbReference type="EMBL" id="MFB5945946.1"/>
    </source>
</evidence>
<dbReference type="PANTHER" id="PTHR35271:SF1">
    <property type="entry name" value="ABC TRANSPORTER, SUBSTRATE-BINDING LIPOPROTEIN"/>
    <property type="match status" value="1"/>
</dbReference>
<keyword evidence="1" id="KW-0732">Signal</keyword>
<dbReference type="SUPFAM" id="SSF53822">
    <property type="entry name" value="Periplasmic binding protein-like I"/>
    <property type="match status" value="1"/>
</dbReference>
<dbReference type="PROSITE" id="PS51257">
    <property type="entry name" value="PROKAR_LIPOPROTEIN"/>
    <property type="match status" value="1"/>
</dbReference>
<evidence type="ECO:0000313" key="3">
    <source>
        <dbReference type="Proteomes" id="UP001580928"/>
    </source>
</evidence>
<dbReference type="Gene3D" id="3.40.50.2300">
    <property type="match status" value="2"/>
</dbReference>
<evidence type="ECO:0000256" key="1">
    <source>
        <dbReference type="SAM" id="SignalP"/>
    </source>
</evidence>